<dbReference type="CDD" id="cd06223">
    <property type="entry name" value="PRTases_typeI"/>
    <property type="match status" value="1"/>
</dbReference>
<protein>
    <submittedName>
        <fullName evidence="1">Orotate phosphoribosyltransferase</fullName>
    </submittedName>
</protein>
<dbReference type="AlphaFoldDB" id="A0A918BU61"/>
<evidence type="ECO:0000313" key="1">
    <source>
        <dbReference type="EMBL" id="GGQ92193.1"/>
    </source>
</evidence>
<dbReference type="RefSeq" id="WP_229775774.1">
    <property type="nucleotide sequence ID" value="NZ_BMQL01000001.1"/>
</dbReference>
<accession>A0A918BU61</accession>
<gene>
    <name evidence="1" type="ORF">GCM10008957_00120</name>
</gene>
<dbReference type="GO" id="GO:0016757">
    <property type="term" value="F:glycosyltransferase activity"/>
    <property type="evidence" value="ECO:0007669"/>
    <property type="project" value="UniProtKB-KW"/>
</dbReference>
<dbReference type="SUPFAM" id="SSF53271">
    <property type="entry name" value="PRTase-like"/>
    <property type="match status" value="1"/>
</dbReference>
<evidence type="ECO:0000313" key="2">
    <source>
        <dbReference type="Proteomes" id="UP000603865"/>
    </source>
</evidence>
<keyword evidence="2" id="KW-1185">Reference proteome</keyword>
<name>A0A918BU61_9DEIO</name>
<keyword evidence="1" id="KW-0328">Glycosyltransferase</keyword>
<proteinExistence type="predicted"/>
<reference evidence="1" key="1">
    <citation type="journal article" date="2014" name="Int. J. Syst. Evol. Microbiol.">
        <title>Complete genome sequence of Corynebacterium casei LMG S-19264T (=DSM 44701T), isolated from a smear-ripened cheese.</title>
        <authorList>
            <consortium name="US DOE Joint Genome Institute (JGI-PGF)"/>
            <person name="Walter F."/>
            <person name="Albersmeier A."/>
            <person name="Kalinowski J."/>
            <person name="Ruckert C."/>
        </authorList>
    </citation>
    <scope>NUCLEOTIDE SEQUENCE</scope>
    <source>
        <strain evidence="1">JCM 31311</strain>
    </source>
</reference>
<sequence length="187" mass="20299">MTLAVESELRAVGAVFSGHTAFRNGRHGDGWIEKGFVVRRPELLERFTHAQAQQVRAVWSDVSLVVGASYCGAVVATFVARHLGTQVAFVNDDAGQMAFHRMHLPAPGQRALIVDDLIFSGNDVRAVAAFLEGRGDTVLGVSAWLSRAELPTHPLLTLGNSVFQMYPADRCPLCAQGVPVEYADIRE</sequence>
<dbReference type="Gene3D" id="3.40.50.2020">
    <property type="match status" value="1"/>
</dbReference>
<dbReference type="EMBL" id="BMQL01000001">
    <property type="protein sequence ID" value="GGQ92193.1"/>
    <property type="molecule type" value="Genomic_DNA"/>
</dbReference>
<keyword evidence="1" id="KW-0808">Transferase</keyword>
<dbReference type="Proteomes" id="UP000603865">
    <property type="component" value="Unassembled WGS sequence"/>
</dbReference>
<reference evidence="1" key="2">
    <citation type="submission" date="2020-09" db="EMBL/GenBank/DDBJ databases">
        <authorList>
            <person name="Sun Q."/>
            <person name="Ohkuma M."/>
        </authorList>
    </citation>
    <scope>NUCLEOTIDE SEQUENCE</scope>
    <source>
        <strain evidence="1">JCM 31311</strain>
    </source>
</reference>
<comment type="caution">
    <text evidence="1">The sequence shown here is derived from an EMBL/GenBank/DDBJ whole genome shotgun (WGS) entry which is preliminary data.</text>
</comment>
<organism evidence="1 2">
    <name type="scientific">Deinococcus ruber</name>
    <dbReference type="NCBI Taxonomy" id="1848197"/>
    <lineage>
        <taxon>Bacteria</taxon>
        <taxon>Thermotogati</taxon>
        <taxon>Deinococcota</taxon>
        <taxon>Deinococci</taxon>
        <taxon>Deinococcales</taxon>
        <taxon>Deinococcaceae</taxon>
        <taxon>Deinococcus</taxon>
    </lineage>
</organism>
<dbReference type="InterPro" id="IPR029057">
    <property type="entry name" value="PRTase-like"/>
</dbReference>
<dbReference type="InterPro" id="IPR000836">
    <property type="entry name" value="PRTase_dom"/>
</dbReference>